<comment type="caution">
    <text evidence="7">The sequence shown here is derived from an EMBL/GenBank/DDBJ whole genome shotgun (WGS) entry which is preliminary data.</text>
</comment>
<dbReference type="SUPFAM" id="SSF50993">
    <property type="entry name" value="Peptidase/esterase 'gauge' domain"/>
    <property type="match status" value="1"/>
</dbReference>
<dbReference type="InterPro" id="IPR001375">
    <property type="entry name" value="Peptidase_S9_cat"/>
</dbReference>
<feature type="region of interest" description="Disordered" evidence="4">
    <location>
        <begin position="305"/>
        <end position="350"/>
    </location>
</feature>
<keyword evidence="2" id="KW-0378">Hydrolase</keyword>
<feature type="compositionally biased region" description="Basic and acidic residues" evidence="4">
    <location>
        <begin position="809"/>
        <end position="832"/>
    </location>
</feature>
<evidence type="ECO:0000256" key="4">
    <source>
        <dbReference type="SAM" id="MobiDB-lite"/>
    </source>
</evidence>
<feature type="region of interest" description="Disordered" evidence="4">
    <location>
        <begin position="802"/>
        <end position="832"/>
    </location>
</feature>
<evidence type="ECO:0000313" key="7">
    <source>
        <dbReference type="EMBL" id="RRD29153.1"/>
    </source>
</evidence>
<dbReference type="PRINTS" id="PR00862">
    <property type="entry name" value="PROLIGOPTASE"/>
</dbReference>
<keyword evidence="3" id="KW-0720">Serine protease</keyword>
<dbReference type="Pfam" id="PF02897">
    <property type="entry name" value="Peptidase_S9_N"/>
    <property type="match status" value="1"/>
</dbReference>
<dbReference type="InterPro" id="IPR029058">
    <property type="entry name" value="AB_hydrolase_fold"/>
</dbReference>
<dbReference type="AlphaFoldDB" id="A0A3P1V974"/>
<dbReference type="EMBL" id="RQZC01000010">
    <property type="protein sequence ID" value="RRD29153.1"/>
    <property type="molecule type" value="Genomic_DNA"/>
</dbReference>
<feature type="domain" description="Peptidase S9 prolyl oligopeptidase catalytic" evidence="5">
    <location>
        <begin position="595"/>
        <end position="797"/>
    </location>
</feature>
<dbReference type="InterPro" id="IPR023302">
    <property type="entry name" value="Pept_S9A_N"/>
</dbReference>
<feature type="domain" description="Peptidase S9A N-terminal" evidence="6">
    <location>
        <begin position="42"/>
        <end position="265"/>
    </location>
</feature>
<dbReference type="Gene3D" id="2.130.10.120">
    <property type="entry name" value="Prolyl oligopeptidase, N-terminal domain"/>
    <property type="match status" value="2"/>
</dbReference>
<dbReference type="RefSeq" id="WP_124933841.1">
    <property type="nucleotide sequence ID" value="NZ_RQZC01000010.1"/>
</dbReference>
<dbReference type="Proteomes" id="UP000271272">
    <property type="component" value="Unassembled WGS sequence"/>
</dbReference>
<accession>A0A3P1V974</accession>
<protein>
    <submittedName>
        <fullName evidence="7">S9 family peptidase</fullName>
    </submittedName>
</protein>
<evidence type="ECO:0000256" key="2">
    <source>
        <dbReference type="ARBA" id="ARBA00022801"/>
    </source>
</evidence>
<dbReference type="OrthoDB" id="9801421at2"/>
<keyword evidence="8" id="KW-1185">Reference proteome</keyword>
<dbReference type="SUPFAM" id="SSF53474">
    <property type="entry name" value="alpha/beta-Hydrolases"/>
    <property type="match status" value="1"/>
</dbReference>
<dbReference type="InterPro" id="IPR051167">
    <property type="entry name" value="Prolyl_oligopep/macrocyclase"/>
</dbReference>
<name>A0A3P1V974_9ACTO</name>
<dbReference type="PANTHER" id="PTHR42881:SF13">
    <property type="entry name" value="PROLYL ENDOPEPTIDASE"/>
    <property type="match status" value="1"/>
</dbReference>
<dbReference type="GO" id="GO:0004252">
    <property type="term" value="F:serine-type endopeptidase activity"/>
    <property type="evidence" value="ECO:0007669"/>
    <property type="project" value="InterPro"/>
</dbReference>
<dbReference type="InterPro" id="IPR002470">
    <property type="entry name" value="Peptidase_S9A"/>
</dbReference>
<evidence type="ECO:0000256" key="1">
    <source>
        <dbReference type="ARBA" id="ARBA00022670"/>
    </source>
</evidence>
<proteinExistence type="predicted"/>
<feature type="compositionally biased region" description="Gly residues" evidence="4">
    <location>
        <begin position="306"/>
        <end position="326"/>
    </location>
</feature>
<feature type="compositionally biased region" description="Low complexity" evidence="4">
    <location>
        <begin position="1"/>
        <end position="30"/>
    </location>
</feature>
<dbReference type="GO" id="GO:0006508">
    <property type="term" value="P:proteolysis"/>
    <property type="evidence" value="ECO:0007669"/>
    <property type="project" value="UniProtKB-KW"/>
</dbReference>
<evidence type="ECO:0000313" key="8">
    <source>
        <dbReference type="Proteomes" id="UP000271272"/>
    </source>
</evidence>
<gene>
    <name evidence="7" type="ORF">EII10_07245</name>
</gene>
<evidence type="ECO:0000256" key="3">
    <source>
        <dbReference type="ARBA" id="ARBA00022825"/>
    </source>
</evidence>
<dbReference type="GO" id="GO:0005829">
    <property type="term" value="C:cytosol"/>
    <property type="evidence" value="ECO:0007669"/>
    <property type="project" value="TreeGrafter"/>
</dbReference>
<feature type="region of interest" description="Disordered" evidence="4">
    <location>
        <begin position="1"/>
        <end position="41"/>
    </location>
</feature>
<dbReference type="GO" id="GO:0070012">
    <property type="term" value="F:oligopeptidase activity"/>
    <property type="evidence" value="ECO:0007669"/>
    <property type="project" value="TreeGrafter"/>
</dbReference>
<organism evidence="7 8">
    <name type="scientific">Actinomyces bowdenii</name>
    <dbReference type="NCBI Taxonomy" id="131109"/>
    <lineage>
        <taxon>Bacteria</taxon>
        <taxon>Bacillati</taxon>
        <taxon>Actinomycetota</taxon>
        <taxon>Actinomycetes</taxon>
        <taxon>Actinomycetales</taxon>
        <taxon>Actinomycetaceae</taxon>
        <taxon>Actinomyces</taxon>
    </lineage>
</organism>
<dbReference type="Pfam" id="PF00326">
    <property type="entry name" value="Peptidase_S9"/>
    <property type="match status" value="1"/>
</dbReference>
<evidence type="ECO:0000259" key="5">
    <source>
        <dbReference type="Pfam" id="PF00326"/>
    </source>
</evidence>
<dbReference type="Gene3D" id="3.40.50.1820">
    <property type="entry name" value="alpha/beta hydrolase"/>
    <property type="match status" value="2"/>
</dbReference>
<dbReference type="PANTHER" id="PTHR42881">
    <property type="entry name" value="PROLYL ENDOPEPTIDASE"/>
    <property type="match status" value="1"/>
</dbReference>
<evidence type="ECO:0000259" key="6">
    <source>
        <dbReference type="Pfam" id="PF02897"/>
    </source>
</evidence>
<sequence>MHNHAPDVSPAPAPAAGAAPDAGPGPAAGDRSGGGPLPAVPAWLDEVEGERALAWVERRNEETRAAYACDPGFTAVAGSIESILDSPDRIPMVAERAGMLYNFWTDAEHPRGLWRRTTWLDYAGSAPAGSAGSAQDPDLQEPAWEVLLDLDALGREEGRTWVWHGAQVLDTGPRAGRRALVTLSEGGSDADTTREFDLDRRRFIPVQEGGFLRPASKGSMSWADEEGESVLLVTDLGEGSLTRSGYPRQVRRMRRGQRPEQAEVLGTAATGAVLAFASYDRWGRTWLETAPDFYSTRIWLVDDGTGDGQDGAPQGGGGGGGDGARGGAPRAGAAAPGGLGSEEESVPRGVRLEVPESAQVGMSRDWLTIELREPWRVEGRTYAQGSLLAAPLQDFLQGGRSLTALFEPTSSTSLAGASWSRSHLILTVLDDVVPRLEILTPPPIGSGHRPWGRHELDPAVLGEVPHSPASGSAPLRPGRALVALSASPVNARRGDELWLSLSGWTTPATLAVARIGGSGRVEGCAVLRRAPARFDAEGVEVSQHAAISRDGTRVPYFQVGRPAPEGAPAPTILYGYGGFEHSLLPHYQPVMGKAWLERGGVYAVANIRGGGEYGPAWHQAALQERRPRAYEDFAAVARSLSERGVTSPERLAVHGGSNGGLLAGVMLTRHPGLIGAVVCEVPLLDMSRYHRLLAGHSWMAEYGDPDDPAQWEFIRGFSPFHLLRAGRRYPPLLLVTSTRDDRVHPAHARTMAHRMLQLGQEVTYFENSEGGHGAASTNAQRAFMSALTYEFCWHALGTAPRGSGPGAAHARDPHHGDGQARDAAQEGAHDHE</sequence>
<reference evidence="7 8" key="1">
    <citation type="submission" date="2018-11" db="EMBL/GenBank/DDBJ databases">
        <title>Genomes From Bacteria Associated with the Canine Oral Cavity: a Test Case for Automated Genome-Based Taxonomic Assignment.</title>
        <authorList>
            <person name="Coil D.A."/>
            <person name="Jospin G."/>
            <person name="Darling A.E."/>
            <person name="Wallis C."/>
            <person name="Davis I.J."/>
            <person name="Harris S."/>
            <person name="Eisen J.A."/>
            <person name="Holcombe L.J."/>
            <person name="O'Flynn C."/>
        </authorList>
    </citation>
    <scope>NUCLEOTIDE SEQUENCE [LARGE SCALE GENOMIC DNA]</scope>
    <source>
        <strain evidence="7 8">OH5050</strain>
    </source>
</reference>
<keyword evidence="1" id="KW-0645">Protease</keyword>